<sequence>MKLRIRDLHSVIFYTQNYGIFNRGQFVRGVVSLQDKLFELYAQGAIDISEILYDNESFTSILEVYTKNPEGKFLFECSEKYLDRIFICNDDNAIKLASNLFERLSYNVSVVEAHERKAVSTYRDVDIVLLKAELFEQIELYPNFIPDIQCSILKDSNLKTHIVNYDYSSKPISHKLYDACFYAEKWSLLTFYEKALRIIFTGVAFCIPPLSLIIIVAYHGHKKDLTRSNYFNLRPWQYREYISKVPQSSYDVMFNCCDDIKDVFRNKVVRYSKDAHYFNEESVCMGATINENCTTPIGKAVSDKDVFLLIAKDQELTKAQLALRYYLLFVIAIVGCSRIMQLILGCYFNKGITSLYGSFTSYVVLLLGFISLFCVRNVKIRVISTICTAITSMMAAVTLISIINNTSNMFLFTYEKWISVALLSMATIMTCILFGISNCYAKDRMVASELHLSTTAYLTIKKQLDNLVKEGYVTQYNKAFDKIQEPFLKEACMAGVFGSEFMLQEESGVQEEGNEAVRDQEYNDESDNTYLLSNDDISNEMSSCMLMPSCSGLRSKTTM</sequence>
<dbReference type="Proteomes" id="UP000033562">
    <property type="component" value="Unassembled WGS sequence"/>
</dbReference>
<feature type="transmembrane region" description="Helical" evidence="1">
    <location>
        <begin position="198"/>
        <end position="218"/>
    </location>
</feature>
<accession>A0A0F3NNT8</accession>
<dbReference type="RefSeq" id="WP_045809148.1">
    <property type="nucleotide sequence ID" value="NZ_LANX01000001.1"/>
</dbReference>
<feature type="transmembrane region" description="Helical" evidence="1">
    <location>
        <begin position="356"/>
        <end position="375"/>
    </location>
</feature>
<feature type="transmembrane region" description="Helical" evidence="1">
    <location>
        <begin position="325"/>
        <end position="344"/>
    </location>
</feature>
<protein>
    <submittedName>
        <fullName evidence="2">Putative membrane protein</fullName>
    </submittedName>
</protein>
<reference evidence="2 3" key="1">
    <citation type="submission" date="2015-02" db="EMBL/GenBank/DDBJ databases">
        <title>Genome Sequencing of Rickettsiales.</title>
        <authorList>
            <person name="Daugherty S.C."/>
            <person name="Su Q."/>
            <person name="Abolude K."/>
            <person name="Beier-Sexton M."/>
            <person name="Carlyon J.A."/>
            <person name="Carter R."/>
            <person name="Day N.P."/>
            <person name="Dumler S.J."/>
            <person name="Dyachenko V."/>
            <person name="Godinez A."/>
            <person name="Kurtti T.J."/>
            <person name="Lichay M."/>
            <person name="Mullins K.E."/>
            <person name="Ott S."/>
            <person name="Pappas-Brown V."/>
            <person name="Paris D.H."/>
            <person name="Patel P."/>
            <person name="Richards A.L."/>
            <person name="Sadzewicz L."/>
            <person name="Sears K."/>
            <person name="Seidman D."/>
            <person name="Sengamalay N."/>
            <person name="Stenos J."/>
            <person name="Tallon L.J."/>
            <person name="Vincent G."/>
            <person name="Fraser C.M."/>
            <person name="Munderloh U."/>
            <person name="Dunning-Hotopp J.C."/>
        </authorList>
    </citation>
    <scope>NUCLEOTIDE SEQUENCE [LARGE SCALE GENOMIC DNA]</scope>
    <source>
        <strain evidence="2 3">RAC413</strain>
    </source>
</reference>
<feature type="transmembrane region" description="Helical" evidence="1">
    <location>
        <begin position="382"/>
        <end position="405"/>
    </location>
</feature>
<evidence type="ECO:0000313" key="3">
    <source>
        <dbReference type="Proteomes" id="UP000033562"/>
    </source>
</evidence>
<dbReference type="EMBL" id="LANX01000001">
    <property type="protein sequence ID" value="KJV69436.1"/>
    <property type="molecule type" value="Genomic_DNA"/>
</dbReference>
<comment type="caution">
    <text evidence="2">The sequence shown here is derived from an EMBL/GenBank/DDBJ whole genome shotgun (WGS) entry which is preliminary data.</text>
</comment>
<feature type="transmembrane region" description="Helical" evidence="1">
    <location>
        <begin position="417"/>
        <end position="436"/>
    </location>
</feature>
<keyword evidence="1" id="KW-0472">Membrane</keyword>
<proteinExistence type="predicted"/>
<evidence type="ECO:0000313" key="2">
    <source>
        <dbReference type="EMBL" id="KJV69436.1"/>
    </source>
</evidence>
<evidence type="ECO:0000256" key="1">
    <source>
        <dbReference type="SAM" id="Phobius"/>
    </source>
</evidence>
<dbReference type="OrthoDB" id="7165122at2"/>
<keyword evidence="1" id="KW-0812">Transmembrane</keyword>
<keyword evidence="3" id="KW-1185">Reference proteome</keyword>
<organism evidence="2 3">
    <name type="scientific">Candidatus Neoehrlichia procyonis str. RAC413</name>
    <dbReference type="NCBI Taxonomy" id="1359163"/>
    <lineage>
        <taxon>Bacteria</taxon>
        <taxon>Pseudomonadati</taxon>
        <taxon>Pseudomonadota</taxon>
        <taxon>Alphaproteobacteria</taxon>
        <taxon>Rickettsiales</taxon>
        <taxon>Anaplasmataceae</taxon>
        <taxon>Candidatus Neoehrlichia</taxon>
    </lineage>
</organism>
<gene>
    <name evidence="2" type="ORF">NLO413_0828</name>
</gene>
<keyword evidence="1" id="KW-1133">Transmembrane helix</keyword>
<dbReference type="AlphaFoldDB" id="A0A0F3NNT8"/>
<name>A0A0F3NNT8_9RICK</name>